<gene>
    <name evidence="1" type="ORF">BUALT_Bualt02G0217100</name>
</gene>
<accession>A0AAV6YCZ7</accession>
<dbReference type="EMBL" id="WHWC01000002">
    <property type="protein sequence ID" value="KAG8389320.1"/>
    <property type="molecule type" value="Genomic_DNA"/>
</dbReference>
<evidence type="ECO:0000313" key="1">
    <source>
        <dbReference type="EMBL" id="KAG8389320.1"/>
    </source>
</evidence>
<dbReference type="Proteomes" id="UP000826271">
    <property type="component" value="Unassembled WGS sequence"/>
</dbReference>
<dbReference type="PANTHER" id="PTHR48227">
    <property type="entry name" value="DNA TOPOISOMERASE 1-LIKE"/>
    <property type="match status" value="1"/>
</dbReference>
<organism evidence="1 2">
    <name type="scientific">Buddleja alternifolia</name>
    <dbReference type="NCBI Taxonomy" id="168488"/>
    <lineage>
        <taxon>Eukaryota</taxon>
        <taxon>Viridiplantae</taxon>
        <taxon>Streptophyta</taxon>
        <taxon>Embryophyta</taxon>
        <taxon>Tracheophyta</taxon>
        <taxon>Spermatophyta</taxon>
        <taxon>Magnoliopsida</taxon>
        <taxon>eudicotyledons</taxon>
        <taxon>Gunneridae</taxon>
        <taxon>Pentapetalae</taxon>
        <taxon>asterids</taxon>
        <taxon>lamiids</taxon>
        <taxon>Lamiales</taxon>
        <taxon>Scrophulariaceae</taxon>
        <taxon>Buddlejeae</taxon>
        <taxon>Buddleja</taxon>
    </lineage>
</organism>
<keyword evidence="2" id="KW-1185">Reference proteome</keyword>
<sequence>MRKMSGKLVSSKRISLSRSAILKSHFASVENGSSPTVSMYLQRTAGAFNHLADFHDKVRKTYKVQGDDGLEQSPDLDSTADIIHVPKEL</sequence>
<dbReference type="PANTHER" id="PTHR48227:SF1">
    <property type="entry name" value="DNA LIGASE 1-LIKE"/>
    <property type="match status" value="1"/>
</dbReference>
<protein>
    <submittedName>
        <fullName evidence="1">Uncharacterized protein</fullName>
    </submittedName>
</protein>
<name>A0AAV6YCZ7_9LAMI</name>
<proteinExistence type="predicted"/>
<evidence type="ECO:0000313" key="2">
    <source>
        <dbReference type="Proteomes" id="UP000826271"/>
    </source>
</evidence>
<comment type="caution">
    <text evidence="1">The sequence shown here is derived from an EMBL/GenBank/DDBJ whole genome shotgun (WGS) entry which is preliminary data.</text>
</comment>
<reference evidence="1" key="1">
    <citation type="submission" date="2019-10" db="EMBL/GenBank/DDBJ databases">
        <authorList>
            <person name="Zhang R."/>
            <person name="Pan Y."/>
            <person name="Wang J."/>
            <person name="Ma R."/>
            <person name="Yu S."/>
        </authorList>
    </citation>
    <scope>NUCLEOTIDE SEQUENCE</scope>
    <source>
        <strain evidence="1">LA-IB0</strain>
        <tissue evidence="1">Leaf</tissue>
    </source>
</reference>
<dbReference type="AlphaFoldDB" id="A0AAV6YCZ7"/>